<dbReference type="SUPFAM" id="SSF103511">
    <property type="entry name" value="Chlorophyll a-b binding protein"/>
    <property type="match status" value="1"/>
</dbReference>
<organism evidence="2">
    <name type="scientific">Corallina officinalis</name>
    <name type="common">Coral seaweed</name>
    <dbReference type="NCBI Taxonomy" id="35170"/>
    <lineage>
        <taxon>Eukaryota</taxon>
        <taxon>Rhodophyta</taxon>
        <taxon>Florideophyceae</taxon>
        <taxon>Corallinophycidae</taxon>
        <taxon>Corallinales</taxon>
        <taxon>Corallinaceae</taxon>
        <taxon>Corallinoideae</taxon>
        <taxon>Corallina</taxon>
    </lineage>
</organism>
<keyword evidence="1" id="KW-0812">Transmembrane</keyword>
<geneLocation type="chloroplast" evidence="2"/>
<dbReference type="EMBL" id="MT211884">
    <property type="protein sequence ID" value="QJF58398.1"/>
    <property type="molecule type" value="Genomic_DNA"/>
</dbReference>
<keyword evidence="1" id="KW-0472">Membrane</keyword>
<keyword evidence="2" id="KW-0150">Chloroplast</keyword>
<evidence type="ECO:0000256" key="1">
    <source>
        <dbReference type="SAM" id="Phobius"/>
    </source>
</evidence>
<dbReference type="AlphaFoldDB" id="A0A6M3W9Z8"/>
<feature type="transmembrane region" description="Helical" evidence="1">
    <location>
        <begin position="42"/>
        <end position="65"/>
    </location>
</feature>
<protein>
    <submittedName>
        <fullName evidence="2">CAB/ELIP/HLIP superfamily protein</fullName>
    </submittedName>
</protein>
<evidence type="ECO:0000313" key="2">
    <source>
        <dbReference type="EMBL" id="QJF58398.1"/>
    </source>
</evidence>
<accession>A0A6M3W9Z8</accession>
<keyword evidence="1" id="KW-1133">Transmembrane helix</keyword>
<keyword evidence="2" id="KW-0934">Plastid</keyword>
<reference evidence="2" key="1">
    <citation type="submission" date="2020-03" db="EMBL/GenBank/DDBJ databases">
        <title>Mitochondrial and Plastid genome variability of Corallina officinalis (Corallinales, Rhodophyta).</title>
        <authorList>
            <person name="Yesson C."/>
            <person name="Bian X."/>
            <person name="Williamson C."/>
            <person name="Briscoe A.G."/>
            <person name="Brodie J."/>
        </authorList>
    </citation>
    <scope>NUCLEOTIDE SEQUENCE</scope>
</reference>
<proteinExistence type="predicted"/>
<dbReference type="EMBL" id="MT211887">
    <property type="protein sequence ID" value="QJF58994.1"/>
    <property type="molecule type" value="Genomic_DNA"/>
</dbReference>
<sequence>MISCIESIINYFNICWTVMYNNLRNQWIWGFTYGAENWNGRLAMLAFMIIFIFEFFTSEPIILLLGF</sequence>
<dbReference type="EMBL" id="MT211886">
    <property type="protein sequence ID" value="QJF58795.1"/>
    <property type="molecule type" value="Genomic_DNA"/>
</dbReference>
<name>A0A6M3W9Z8_COROI</name>
<dbReference type="EMBL" id="MT211885">
    <property type="protein sequence ID" value="QJF58596.1"/>
    <property type="molecule type" value="Genomic_DNA"/>
</dbReference>